<dbReference type="EnsemblPlants" id="evm.model.03.1252">
    <property type="protein sequence ID" value="cds.evm.model.03.1252"/>
    <property type="gene ID" value="evm.TU.03.1252"/>
</dbReference>
<evidence type="ECO:0000313" key="2">
    <source>
        <dbReference type="EnsemblPlants" id="cds.evm.model.03.1252"/>
    </source>
</evidence>
<sequence>MADQPAVAMVGQPFGCQVDAVDWTPSSYPLCPCFLNSLNGKIPPSKGKELVYAEKGEPFNIFMLSGGASGWSSLGGMGKLFKPTRMVVSTWQAVVTRFVVPADVVGLATSVGHGGLVQDLADHGSSSWGLPGHKKVSQKFPGPCVAIGSLAGSWLGHGTWPAKAKVPSRQPKPQVLDVGSQGDWWVSTPSVISVEAFDRILASALLRGVHCEAGLSLLRTRLGTTLILSLLQCRIGRGTSTSAMLATNGLVTPIVRLSRKLVDMPKLASSFGMSKSLYPPIFGVMGAEGPSRCVDGAPATEEVSLGGEHAPAMDDDVPLSQIARDMSSKFKGLAGGPLDEPSGHSRAKVVPTTYFGDATGSSLPPSPTGPAAAGHTMIDDPPLRMDRPSGRGA</sequence>
<dbReference type="Gramene" id="evm.model.03.1252">
    <property type="protein sequence ID" value="cds.evm.model.03.1252"/>
    <property type="gene ID" value="evm.TU.03.1252"/>
</dbReference>
<organism evidence="2 3">
    <name type="scientific">Cannabis sativa</name>
    <name type="common">Hemp</name>
    <name type="synonym">Marijuana</name>
    <dbReference type="NCBI Taxonomy" id="3483"/>
    <lineage>
        <taxon>Eukaryota</taxon>
        <taxon>Viridiplantae</taxon>
        <taxon>Streptophyta</taxon>
        <taxon>Embryophyta</taxon>
        <taxon>Tracheophyta</taxon>
        <taxon>Spermatophyta</taxon>
        <taxon>Magnoliopsida</taxon>
        <taxon>eudicotyledons</taxon>
        <taxon>Gunneridae</taxon>
        <taxon>Pentapetalae</taxon>
        <taxon>rosids</taxon>
        <taxon>fabids</taxon>
        <taxon>Rosales</taxon>
        <taxon>Cannabaceae</taxon>
        <taxon>Cannabis</taxon>
    </lineage>
</organism>
<reference evidence="2" key="2">
    <citation type="submission" date="2021-03" db="UniProtKB">
        <authorList>
            <consortium name="EnsemblPlants"/>
        </authorList>
    </citation>
    <scope>IDENTIFICATION</scope>
</reference>
<proteinExistence type="predicted"/>
<evidence type="ECO:0000256" key="1">
    <source>
        <dbReference type="SAM" id="MobiDB-lite"/>
    </source>
</evidence>
<accession>A0A803P4K2</accession>
<dbReference type="Proteomes" id="UP000596661">
    <property type="component" value="Chromosome 3"/>
</dbReference>
<dbReference type="EMBL" id="UZAU01000290">
    <property type="status" value="NOT_ANNOTATED_CDS"/>
    <property type="molecule type" value="Genomic_DNA"/>
</dbReference>
<dbReference type="AlphaFoldDB" id="A0A803P4K2"/>
<keyword evidence="3" id="KW-1185">Reference proteome</keyword>
<evidence type="ECO:0000313" key="3">
    <source>
        <dbReference type="Proteomes" id="UP000596661"/>
    </source>
</evidence>
<feature type="compositionally biased region" description="Basic and acidic residues" evidence="1">
    <location>
        <begin position="377"/>
        <end position="393"/>
    </location>
</feature>
<feature type="compositionally biased region" description="Low complexity" evidence="1">
    <location>
        <begin position="358"/>
        <end position="376"/>
    </location>
</feature>
<name>A0A803P4K2_CANSA</name>
<feature type="region of interest" description="Disordered" evidence="1">
    <location>
        <begin position="355"/>
        <end position="393"/>
    </location>
</feature>
<protein>
    <submittedName>
        <fullName evidence="2">Uncharacterized protein</fullName>
    </submittedName>
</protein>
<reference evidence="2" key="1">
    <citation type="submission" date="2018-11" db="EMBL/GenBank/DDBJ databases">
        <authorList>
            <person name="Grassa J C."/>
        </authorList>
    </citation>
    <scope>NUCLEOTIDE SEQUENCE [LARGE SCALE GENOMIC DNA]</scope>
</reference>